<dbReference type="OrthoDB" id="413520at2759"/>
<keyword evidence="1" id="KW-1185">Reference proteome</keyword>
<reference evidence="2" key="2">
    <citation type="submission" date="2025-08" db="UniProtKB">
        <authorList>
            <consortium name="RefSeq"/>
        </authorList>
    </citation>
    <scope>IDENTIFICATION</scope>
    <source>
        <tissue evidence="2">Whole plant</tissue>
    </source>
</reference>
<accession>A0A6P4D7N9</accession>
<sequence length="231" mass="24726">MGVREISVGGKNLEIHELENVCDTVTGRVLTGSWIWDSALILSQWMMNTAQSRSQPEFDLTGKTVIELGAGAAGLPGLTAAMLGASRVVLTDIEPLILGLSRNVEANNLDHVVHVRKLVWGTDESLGEFDVVLMSDVFFDPDQMGALARTLKSACGDLTRIWAATEIRPWTGNCLAALADQGFGLVELSDPVCVDLTGPGPKQQSSSFAVFSLVKQSDAGHVPPAFSDFWG</sequence>
<dbReference type="SUPFAM" id="SSF53335">
    <property type="entry name" value="S-adenosyl-L-methionine-dependent methyltransferases"/>
    <property type="match status" value="1"/>
</dbReference>
<evidence type="ECO:0000313" key="1">
    <source>
        <dbReference type="Proteomes" id="UP000515211"/>
    </source>
</evidence>
<reference evidence="1" key="1">
    <citation type="journal article" date="2016" name="Nat. Genet.">
        <title>The genome sequences of Arachis duranensis and Arachis ipaensis, the diploid ancestors of cultivated peanut.</title>
        <authorList>
            <person name="Bertioli D.J."/>
            <person name="Cannon S.B."/>
            <person name="Froenicke L."/>
            <person name="Huang G."/>
            <person name="Farmer A.D."/>
            <person name="Cannon E.K."/>
            <person name="Liu X."/>
            <person name="Gao D."/>
            <person name="Clevenger J."/>
            <person name="Dash S."/>
            <person name="Ren L."/>
            <person name="Moretzsohn M.C."/>
            <person name="Shirasawa K."/>
            <person name="Huang W."/>
            <person name="Vidigal B."/>
            <person name="Abernathy B."/>
            <person name="Chu Y."/>
            <person name="Niederhuth C.E."/>
            <person name="Umale P."/>
            <person name="Araujo A.C."/>
            <person name="Kozik A."/>
            <person name="Kim K.D."/>
            <person name="Burow M.D."/>
            <person name="Varshney R.K."/>
            <person name="Wang X."/>
            <person name="Zhang X."/>
            <person name="Barkley N."/>
            <person name="Guimaraes P.M."/>
            <person name="Isobe S."/>
            <person name="Guo B."/>
            <person name="Liao B."/>
            <person name="Stalker H.T."/>
            <person name="Schmitz R.J."/>
            <person name="Scheffler B.E."/>
            <person name="Leal-Bertioli S.C."/>
            <person name="Xun X."/>
            <person name="Jackson S.A."/>
            <person name="Michelmore R."/>
            <person name="Ozias-Akins P."/>
        </authorList>
    </citation>
    <scope>NUCLEOTIDE SEQUENCE [LARGE SCALE GENOMIC DNA]</scope>
    <source>
        <strain evidence="1">cv. V14167</strain>
    </source>
</reference>
<dbReference type="AlphaFoldDB" id="A0A6P4D7N9"/>
<dbReference type="Pfam" id="PF10294">
    <property type="entry name" value="Methyltransf_16"/>
    <property type="match status" value="1"/>
</dbReference>
<dbReference type="KEGG" id="adu:107487534"/>
<dbReference type="InterPro" id="IPR029063">
    <property type="entry name" value="SAM-dependent_MTases_sf"/>
</dbReference>
<organism evidence="1 2">
    <name type="scientific">Arachis duranensis</name>
    <name type="common">Wild peanut</name>
    <dbReference type="NCBI Taxonomy" id="130453"/>
    <lineage>
        <taxon>Eukaryota</taxon>
        <taxon>Viridiplantae</taxon>
        <taxon>Streptophyta</taxon>
        <taxon>Embryophyta</taxon>
        <taxon>Tracheophyta</taxon>
        <taxon>Spermatophyta</taxon>
        <taxon>Magnoliopsida</taxon>
        <taxon>eudicotyledons</taxon>
        <taxon>Gunneridae</taxon>
        <taxon>Pentapetalae</taxon>
        <taxon>rosids</taxon>
        <taxon>fabids</taxon>
        <taxon>Fabales</taxon>
        <taxon>Fabaceae</taxon>
        <taxon>Papilionoideae</taxon>
        <taxon>50 kb inversion clade</taxon>
        <taxon>dalbergioids sensu lato</taxon>
        <taxon>Dalbergieae</taxon>
        <taxon>Pterocarpus clade</taxon>
        <taxon>Arachis</taxon>
    </lineage>
</organism>
<evidence type="ECO:0000313" key="2">
    <source>
        <dbReference type="RefSeq" id="XP_015963677.1"/>
    </source>
</evidence>
<dbReference type="RefSeq" id="XP_015963677.1">
    <property type="nucleotide sequence ID" value="XM_016108191.2"/>
</dbReference>
<protein>
    <submittedName>
        <fullName evidence="2">Uncharacterized protein LOC107487534</fullName>
    </submittedName>
</protein>
<dbReference type="InterPro" id="IPR019410">
    <property type="entry name" value="Methyltransf_16"/>
</dbReference>
<dbReference type="PANTHER" id="PTHR14614">
    <property type="entry name" value="HEPATOCELLULAR CARCINOMA-ASSOCIATED ANTIGEN"/>
    <property type="match status" value="1"/>
</dbReference>
<dbReference type="GeneID" id="107487534"/>
<name>A0A6P4D7N9_ARADU</name>
<dbReference type="Proteomes" id="UP000515211">
    <property type="component" value="Chromosome 5"/>
</dbReference>
<dbReference type="PANTHER" id="PTHR14614:SF123">
    <property type="entry name" value="OS04G0645500 PROTEIN"/>
    <property type="match status" value="1"/>
</dbReference>
<dbReference type="Gene3D" id="3.40.50.150">
    <property type="entry name" value="Vaccinia Virus protein VP39"/>
    <property type="match status" value="1"/>
</dbReference>
<proteinExistence type="predicted"/>
<gene>
    <name evidence="2" type="primary">LOC107487534</name>
</gene>